<organism evidence="1 2">
    <name type="scientific">Solanum bulbocastanum</name>
    <name type="common">Wild potato</name>
    <dbReference type="NCBI Taxonomy" id="147425"/>
    <lineage>
        <taxon>Eukaryota</taxon>
        <taxon>Viridiplantae</taxon>
        <taxon>Streptophyta</taxon>
        <taxon>Embryophyta</taxon>
        <taxon>Tracheophyta</taxon>
        <taxon>Spermatophyta</taxon>
        <taxon>Magnoliopsida</taxon>
        <taxon>eudicotyledons</taxon>
        <taxon>Gunneridae</taxon>
        <taxon>Pentapetalae</taxon>
        <taxon>asterids</taxon>
        <taxon>lamiids</taxon>
        <taxon>Solanales</taxon>
        <taxon>Solanaceae</taxon>
        <taxon>Solanoideae</taxon>
        <taxon>Solaneae</taxon>
        <taxon>Solanum</taxon>
    </lineage>
</organism>
<name>A0AAN8T0T5_SOLBU</name>
<accession>A0AAN8T0T5</accession>
<dbReference type="Proteomes" id="UP001371456">
    <property type="component" value="Unassembled WGS sequence"/>
</dbReference>
<comment type="caution">
    <text evidence="1">The sequence shown here is derived from an EMBL/GenBank/DDBJ whole genome shotgun (WGS) entry which is preliminary data.</text>
</comment>
<keyword evidence="2" id="KW-1185">Reference proteome</keyword>
<proteinExistence type="predicted"/>
<reference evidence="1 2" key="1">
    <citation type="submission" date="2024-02" db="EMBL/GenBank/DDBJ databases">
        <title>de novo genome assembly of Solanum bulbocastanum strain 11H21.</title>
        <authorList>
            <person name="Hosaka A.J."/>
        </authorList>
    </citation>
    <scope>NUCLEOTIDE SEQUENCE [LARGE SCALE GENOMIC DNA]</scope>
    <source>
        <tissue evidence="1">Young leaves</tissue>
    </source>
</reference>
<dbReference type="EMBL" id="JBANQN010000011">
    <property type="protein sequence ID" value="KAK6775161.1"/>
    <property type="molecule type" value="Genomic_DNA"/>
</dbReference>
<evidence type="ECO:0000313" key="1">
    <source>
        <dbReference type="EMBL" id="KAK6775161.1"/>
    </source>
</evidence>
<protein>
    <submittedName>
        <fullName evidence="1">Uncharacterized protein</fullName>
    </submittedName>
</protein>
<evidence type="ECO:0000313" key="2">
    <source>
        <dbReference type="Proteomes" id="UP001371456"/>
    </source>
</evidence>
<sequence length="14" mass="1585">MASSSLPWRHNISV</sequence>
<gene>
    <name evidence="1" type="ORF">RDI58_026162</name>
</gene>